<dbReference type="AlphaFoldDB" id="A0A8H4ZWX3"/>
<dbReference type="PANTHER" id="PTHR31668:SF4">
    <property type="entry name" value="TRANSCRIPTIONAL ACTIVATOR PROTEIN DAL81"/>
    <property type="match status" value="1"/>
</dbReference>
<keyword evidence="2" id="KW-0539">Nucleus</keyword>
<dbReference type="EMBL" id="JABEVY010000032">
    <property type="protein sequence ID" value="KAF5253726.1"/>
    <property type="molecule type" value="Genomic_DNA"/>
</dbReference>
<dbReference type="InterPro" id="IPR036864">
    <property type="entry name" value="Zn2-C6_fun-type_DNA-bd_sf"/>
</dbReference>
<dbReference type="PROSITE" id="PS50048">
    <property type="entry name" value="ZN2_CY6_FUNGAL_2"/>
    <property type="match status" value="1"/>
</dbReference>
<evidence type="ECO:0000313" key="5">
    <source>
        <dbReference type="EMBL" id="KAF5253726.1"/>
    </source>
</evidence>
<dbReference type="GO" id="GO:0005634">
    <property type="term" value="C:nucleus"/>
    <property type="evidence" value="ECO:0007669"/>
    <property type="project" value="TreeGrafter"/>
</dbReference>
<accession>A0A8H4ZWX3</accession>
<dbReference type="GO" id="GO:0008270">
    <property type="term" value="F:zinc ion binding"/>
    <property type="evidence" value="ECO:0007669"/>
    <property type="project" value="InterPro"/>
</dbReference>
<dbReference type="CDD" id="cd00067">
    <property type="entry name" value="GAL4"/>
    <property type="match status" value="1"/>
</dbReference>
<evidence type="ECO:0000256" key="3">
    <source>
        <dbReference type="SAM" id="MobiDB-lite"/>
    </source>
</evidence>
<feature type="region of interest" description="Disordered" evidence="3">
    <location>
        <begin position="49"/>
        <end position="69"/>
    </location>
</feature>
<dbReference type="Pfam" id="PF04082">
    <property type="entry name" value="Fungal_trans"/>
    <property type="match status" value="1"/>
</dbReference>
<dbReference type="GO" id="GO:0006351">
    <property type="term" value="P:DNA-templated transcription"/>
    <property type="evidence" value="ECO:0007669"/>
    <property type="project" value="InterPro"/>
</dbReference>
<gene>
    <name evidence="5" type="ORF">FANTH_1418</name>
</gene>
<reference evidence="5 6" key="1">
    <citation type="journal article" date="2020" name="BMC Genomics">
        <title>Correction to: Identification and distribution of gene clusters required for synthesis of sphingolipid metabolism inhibitors in diverse species of the filamentous fungus Fusarium.</title>
        <authorList>
            <person name="Kim H.S."/>
            <person name="Lohmar J.M."/>
            <person name="Busman M."/>
            <person name="Brown D.W."/>
            <person name="Naumann T.A."/>
            <person name="Divon H.H."/>
            <person name="Lysoe E."/>
            <person name="Uhlig S."/>
            <person name="Proctor R.H."/>
        </authorList>
    </citation>
    <scope>NUCLEOTIDE SEQUENCE [LARGE SCALE GENOMIC DNA]</scope>
    <source>
        <strain evidence="5 6">NRRL 25214</strain>
    </source>
</reference>
<proteinExistence type="predicted"/>
<dbReference type="GO" id="GO:0001080">
    <property type="term" value="P:nitrogen catabolite activation of transcription from RNA polymerase II promoter"/>
    <property type="evidence" value="ECO:0007669"/>
    <property type="project" value="TreeGrafter"/>
</dbReference>
<dbReference type="GO" id="GO:0003677">
    <property type="term" value="F:DNA binding"/>
    <property type="evidence" value="ECO:0007669"/>
    <property type="project" value="InterPro"/>
</dbReference>
<dbReference type="InterPro" id="IPR007219">
    <property type="entry name" value="XnlR_reg_dom"/>
</dbReference>
<dbReference type="InterPro" id="IPR001138">
    <property type="entry name" value="Zn2Cys6_DnaBD"/>
</dbReference>
<protein>
    <recommendedName>
        <fullName evidence="4">Zn(2)-C6 fungal-type domain-containing protein</fullName>
    </recommendedName>
</protein>
<dbReference type="SUPFAM" id="SSF57701">
    <property type="entry name" value="Zn2/Cys6 DNA-binding domain"/>
    <property type="match status" value="1"/>
</dbReference>
<keyword evidence="1" id="KW-0479">Metal-binding</keyword>
<dbReference type="CDD" id="cd12148">
    <property type="entry name" value="fungal_TF_MHR"/>
    <property type="match status" value="1"/>
</dbReference>
<dbReference type="SMART" id="SM00066">
    <property type="entry name" value="GAL4"/>
    <property type="match status" value="1"/>
</dbReference>
<organism evidence="5 6">
    <name type="scientific">Fusarium anthophilum</name>
    <dbReference type="NCBI Taxonomy" id="48485"/>
    <lineage>
        <taxon>Eukaryota</taxon>
        <taxon>Fungi</taxon>
        <taxon>Dikarya</taxon>
        <taxon>Ascomycota</taxon>
        <taxon>Pezizomycotina</taxon>
        <taxon>Sordariomycetes</taxon>
        <taxon>Hypocreomycetidae</taxon>
        <taxon>Hypocreales</taxon>
        <taxon>Nectriaceae</taxon>
        <taxon>Fusarium</taxon>
        <taxon>Fusarium fujikuroi species complex</taxon>
    </lineage>
</organism>
<dbReference type="Gene3D" id="4.10.240.10">
    <property type="entry name" value="Zn(2)-C6 fungal-type DNA-binding domain"/>
    <property type="match status" value="1"/>
</dbReference>
<dbReference type="InterPro" id="IPR050797">
    <property type="entry name" value="Carb_Metab_Trans_Reg"/>
</dbReference>
<dbReference type="PROSITE" id="PS00463">
    <property type="entry name" value="ZN2_CY6_FUNGAL_1"/>
    <property type="match status" value="1"/>
</dbReference>
<dbReference type="PANTHER" id="PTHR31668">
    <property type="entry name" value="GLUCOSE TRANSPORT TRANSCRIPTION REGULATOR RGT1-RELATED-RELATED"/>
    <property type="match status" value="1"/>
</dbReference>
<sequence>MRKYMSKRQRPCDFCRSRKTACRIESSPPCRLCQQYGRECTFVEAARPRKRQQATETSHGYHDAEDAIGPSTSSEIVEENLAVFNQNEISPPEADTFPDVNMDFLQDLDIDGPEYQFMFQTPDNNAPSTVAGSVDGSYSKTFPLLDGHENLHPETLGLSGDMDPYLLQRYQSDEHGTFKFKQLAIRSVTSNTPVQFLISQPSLFAQSRKEVGHTGASISSQRAELEKAVSPNMGKRLISLYNRFIAPHYPVFSTESPPNPTTSAPCLLAAIYSIALPFAMYDDQLCIDMAYDSPDAEDLAHLINTAVAFDIHSPNIATVQTLFLLITRPSSNPLVSDASYRWTTMGTLLSAATNIGLHLDPSLWNVPPAQIAARRRLSFFVFAMDQWLAAALGRPPHISRANWLVDELSTQDELSSGLDVSQWTNIMAFSALTSYLTNTLDRLYSLRSFSQIHRPEELQTTVFELSGSLERIKSDWISSTHPNNDNSMPGMAIKLGYYYTQLLILRVAVHAQNSHLSATSTSDQWSPREILKTVLEQYSDFLKTLKSDETAEHWPPWCQSAFSSLCFAMLFMFVSATTYEEALSSMELLQTTRKQMRLKANAFVVIRLGLLRMDAIFWRGVDQVLKLEPHVKLALDASKQGT</sequence>
<dbReference type="Proteomes" id="UP000573603">
    <property type="component" value="Unassembled WGS sequence"/>
</dbReference>
<feature type="domain" description="Zn(2)-C6 fungal-type" evidence="4">
    <location>
        <begin position="11"/>
        <end position="42"/>
    </location>
</feature>
<evidence type="ECO:0000313" key="6">
    <source>
        <dbReference type="Proteomes" id="UP000573603"/>
    </source>
</evidence>
<evidence type="ECO:0000256" key="2">
    <source>
        <dbReference type="ARBA" id="ARBA00023242"/>
    </source>
</evidence>
<evidence type="ECO:0000256" key="1">
    <source>
        <dbReference type="ARBA" id="ARBA00022723"/>
    </source>
</evidence>
<keyword evidence="6" id="KW-1185">Reference proteome</keyword>
<name>A0A8H4ZWX3_9HYPO</name>
<evidence type="ECO:0000259" key="4">
    <source>
        <dbReference type="PROSITE" id="PS50048"/>
    </source>
</evidence>
<comment type="caution">
    <text evidence="5">The sequence shown here is derived from an EMBL/GenBank/DDBJ whole genome shotgun (WGS) entry which is preliminary data.</text>
</comment>
<dbReference type="GO" id="GO:0000981">
    <property type="term" value="F:DNA-binding transcription factor activity, RNA polymerase II-specific"/>
    <property type="evidence" value="ECO:0007669"/>
    <property type="project" value="InterPro"/>
</dbReference>